<feature type="domain" description="Transposase DDE" evidence="3">
    <location>
        <begin position="389"/>
        <end position="479"/>
    </location>
</feature>
<name>A0A853KAV6_9BACL</name>
<feature type="compositionally biased region" description="Basic and acidic residues" evidence="1">
    <location>
        <begin position="138"/>
        <end position="159"/>
    </location>
</feature>
<proteinExistence type="predicted"/>
<dbReference type="Pfam" id="PF05598">
    <property type="entry name" value="DUF772"/>
    <property type="match status" value="1"/>
</dbReference>
<evidence type="ECO:0000259" key="2">
    <source>
        <dbReference type="Pfam" id="PF05598"/>
    </source>
</evidence>
<evidence type="ECO:0000259" key="3">
    <source>
        <dbReference type="Pfam" id="PF13586"/>
    </source>
</evidence>
<evidence type="ECO:0000256" key="1">
    <source>
        <dbReference type="SAM" id="MobiDB-lite"/>
    </source>
</evidence>
<protein>
    <submittedName>
        <fullName evidence="4">Transposase</fullName>
    </submittedName>
</protein>
<dbReference type="PANTHER" id="PTHR33803:SF3">
    <property type="entry name" value="BLL1974 PROTEIN"/>
    <property type="match status" value="1"/>
</dbReference>
<accession>A0A853KAV6</accession>
<comment type="caution">
    <text evidence="4">The sequence shown here is derived from an EMBL/GenBank/DDBJ whole genome shotgun (WGS) entry which is preliminary data.</text>
</comment>
<dbReference type="PANTHER" id="PTHR33803">
    <property type="entry name" value="IS1478 TRANSPOSASE"/>
    <property type="match status" value="1"/>
</dbReference>
<dbReference type="InterPro" id="IPR047710">
    <property type="entry name" value="Transpos_IS5-like"/>
</dbReference>
<evidence type="ECO:0000313" key="5">
    <source>
        <dbReference type="Proteomes" id="UP000077421"/>
    </source>
</evidence>
<feature type="domain" description="Transposase InsH N-terminal" evidence="2">
    <location>
        <begin position="22"/>
        <end position="117"/>
    </location>
</feature>
<dbReference type="Pfam" id="PF13586">
    <property type="entry name" value="DDE_Tnp_1_2"/>
    <property type="match status" value="1"/>
</dbReference>
<dbReference type="EMBL" id="LSUQ01000015">
    <property type="protein sequence ID" value="OAG94156.1"/>
    <property type="molecule type" value="Genomic_DNA"/>
</dbReference>
<dbReference type="NCBIfam" id="NF033578">
    <property type="entry name" value="transpos_IS5_1"/>
    <property type="match status" value="1"/>
</dbReference>
<feature type="region of interest" description="Disordered" evidence="1">
    <location>
        <begin position="133"/>
        <end position="160"/>
    </location>
</feature>
<dbReference type="InterPro" id="IPR025668">
    <property type="entry name" value="Tnp_DDE_dom"/>
</dbReference>
<evidence type="ECO:0000313" key="4">
    <source>
        <dbReference type="EMBL" id="OAG94156.1"/>
    </source>
</evidence>
<dbReference type="OrthoDB" id="9770860at2"/>
<gene>
    <name evidence="4" type="ORF">AYW79_06965</name>
</gene>
<feature type="region of interest" description="Disordered" evidence="1">
    <location>
        <begin position="415"/>
        <end position="434"/>
    </location>
</feature>
<organism evidence="4 5">
    <name type="scientific">Ferroacidibacillus organovorans</name>
    <dbReference type="NCBI Taxonomy" id="1765683"/>
    <lineage>
        <taxon>Bacteria</taxon>
        <taxon>Bacillati</taxon>
        <taxon>Bacillota</taxon>
        <taxon>Bacilli</taxon>
        <taxon>Bacillales</taxon>
        <taxon>Alicyclobacillaceae</taxon>
        <taxon>Ferroacidibacillus</taxon>
    </lineage>
</organism>
<reference evidence="4 5" key="1">
    <citation type="submission" date="2016-02" db="EMBL/GenBank/DDBJ databases">
        <title>Draft genome sequence of Acidibacillus ferrooxidans SLC66.</title>
        <authorList>
            <person name="Oliveira G."/>
            <person name="Nancucheo I."/>
            <person name="Dall'Agnol H."/>
            <person name="Johnson B."/>
            <person name="Oliveira R."/>
            <person name="Nunes G.L."/>
            <person name="Tzotzos G."/>
            <person name="Orellana S.C."/>
            <person name="Salim A.C."/>
            <person name="Araujo F.M."/>
        </authorList>
    </citation>
    <scope>NUCLEOTIDE SEQUENCE [LARGE SCALE GENOMIC DNA]</scope>
    <source>
        <strain evidence="4 5">SLC66</strain>
    </source>
</reference>
<dbReference type="RefSeq" id="WP_067563755.1">
    <property type="nucleotide sequence ID" value="NZ_LSUQ01000015.1"/>
</dbReference>
<sequence length="505" mass="58083">MYKYTELQFVMPDDFFLPFGGKLNKENRWVQLAFLIPWWKIEAHYAHSFKPSNTGEQAMSVRIALGALIIQQRLHLSDRETVRQITENPYLQYFIGLPQFQEEPPFHPSSLVHFRKRFPDDVINQVNDWIIAGDDEKDDPKTCDEDGGSVDKENDHDSGMEATKIEVVPPAELEHEATEDAPNQGKLLLDATCTPADIAYPTDLSLLNEAREKLEHFIDLLHAPLRKEVPKPRTYREVARKAYLVVAKQRRASERTIRKAVGQQLRFVDRDLRIVEKLKEHVGLTSLSARNYKLLLVISELYRQQKEMHSKRIHRIEDRIVNLSQPHVRPIVRGKAKAAVEFGAKVSISVVDGFARMESLQWDSYNEGTTLKASVEQYRERYGCYPEAVLADKIYRTRENLQYCKTHEIRLSGPALGRPAKGERKEQKRQAKLDAAERNAVEGKFGEGKRIYGLGLIKARLANTSATVIAIQLLVMNLERRLRLLFCRQFCPLFLIIREETGLAV</sequence>
<dbReference type="InterPro" id="IPR008490">
    <property type="entry name" value="Transposase_InsH_N"/>
</dbReference>
<dbReference type="Proteomes" id="UP000077421">
    <property type="component" value="Unassembled WGS sequence"/>
</dbReference>
<dbReference type="AlphaFoldDB" id="A0A853KAV6"/>
<feature type="compositionally biased region" description="Basic and acidic residues" evidence="1">
    <location>
        <begin position="420"/>
        <end position="434"/>
    </location>
</feature>